<accession>A0A0D2NPI7</accession>
<proteinExistence type="predicted"/>
<sequence length="85" mass="9461">MQNLELPQLDILVLVKSPFIQQILDEWDPPVDVETQPTVNINPLNDEENDRTHKTFDLPTGSGQGQSSGRSGTGHITPRSQQGQR</sequence>
<evidence type="ECO:0000313" key="3">
    <source>
        <dbReference type="Proteomes" id="UP000054270"/>
    </source>
</evidence>
<protein>
    <submittedName>
        <fullName evidence="2">Uncharacterized protein</fullName>
    </submittedName>
</protein>
<gene>
    <name evidence="2" type="ORF">HYPSUDRAFT_203648</name>
</gene>
<evidence type="ECO:0000313" key="2">
    <source>
        <dbReference type="EMBL" id="KJA20679.1"/>
    </source>
</evidence>
<organism evidence="2 3">
    <name type="scientific">Hypholoma sublateritium (strain FD-334 SS-4)</name>
    <dbReference type="NCBI Taxonomy" id="945553"/>
    <lineage>
        <taxon>Eukaryota</taxon>
        <taxon>Fungi</taxon>
        <taxon>Dikarya</taxon>
        <taxon>Basidiomycota</taxon>
        <taxon>Agaricomycotina</taxon>
        <taxon>Agaricomycetes</taxon>
        <taxon>Agaricomycetidae</taxon>
        <taxon>Agaricales</taxon>
        <taxon>Agaricineae</taxon>
        <taxon>Strophariaceae</taxon>
        <taxon>Hypholoma</taxon>
    </lineage>
</organism>
<reference evidence="3" key="1">
    <citation type="submission" date="2014-04" db="EMBL/GenBank/DDBJ databases">
        <title>Evolutionary Origins and Diversification of the Mycorrhizal Mutualists.</title>
        <authorList>
            <consortium name="DOE Joint Genome Institute"/>
            <consortium name="Mycorrhizal Genomics Consortium"/>
            <person name="Kohler A."/>
            <person name="Kuo A."/>
            <person name="Nagy L.G."/>
            <person name="Floudas D."/>
            <person name="Copeland A."/>
            <person name="Barry K.W."/>
            <person name="Cichocki N."/>
            <person name="Veneault-Fourrey C."/>
            <person name="LaButti K."/>
            <person name="Lindquist E.A."/>
            <person name="Lipzen A."/>
            <person name="Lundell T."/>
            <person name="Morin E."/>
            <person name="Murat C."/>
            <person name="Riley R."/>
            <person name="Ohm R."/>
            <person name="Sun H."/>
            <person name="Tunlid A."/>
            <person name="Henrissat B."/>
            <person name="Grigoriev I.V."/>
            <person name="Hibbett D.S."/>
            <person name="Martin F."/>
        </authorList>
    </citation>
    <scope>NUCLEOTIDE SEQUENCE [LARGE SCALE GENOMIC DNA]</scope>
    <source>
        <strain evidence="3">FD-334 SS-4</strain>
    </source>
</reference>
<dbReference type="AlphaFoldDB" id="A0A0D2NPI7"/>
<name>A0A0D2NPI7_HYPSF</name>
<evidence type="ECO:0000256" key="1">
    <source>
        <dbReference type="SAM" id="MobiDB-lite"/>
    </source>
</evidence>
<feature type="region of interest" description="Disordered" evidence="1">
    <location>
        <begin position="28"/>
        <end position="85"/>
    </location>
</feature>
<feature type="compositionally biased region" description="Low complexity" evidence="1">
    <location>
        <begin position="65"/>
        <end position="74"/>
    </location>
</feature>
<dbReference type="Proteomes" id="UP000054270">
    <property type="component" value="Unassembled WGS sequence"/>
</dbReference>
<dbReference type="EMBL" id="KN817565">
    <property type="protein sequence ID" value="KJA20679.1"/>
    <property type="molecule type" value="Genomic_DNA"/>
</dbReference>
<keyword evidence="3" id="KW-1185">Reference proteome</keyword>